<dbReference type="PANTHER" id="PTHR46229">
    <property type="entry name" value="BOLA TRANSCRIPTION REGULATOR"/>
    <property type="match status" value="1"/>
</dbReference>
<dbReference type="PIRSF" id="PIRSF003113">
    <property type="entry name" value="BolA"/>
    <property type="match status" value="1"/>
</dbReference>
<evidence type="ECO:0000313" key="4">
    <source>
        <dbReference type="Proteomes" id="UP000217311"/>
    </source>
</evidence>
<gene>
    <name evidence="3" type="ORF">CA606_09820</name>
</gene>
<dbReference type="Proteomes" id="UP000217311">
    <property type="component" value="Chromosome"/>
</dbReference>
<accession>A0A290MKU7</accession>
<proteinExistence type="inferred from homology"/>
<dbReference type="Pfam" id="PF01722">
    <property type="entry name" value="BolA"/>
    <property type="match status" value="1"/>
</dbReference>
<dbReference type="EMBL" id="CP023315">
    <property type="protein sequence ID" value="ATC32619.1"/>
    <property type="molecule type" value="Genomic_DNA"/>
</dbReference>
<evidence type="ECO:0000313" key="3">
    <source>
        <dbReference type="EMBL" id="ATC32619.1"/>
    </source>
</evidence>
<dbReference type="InterPro" id="IPR050961">
    <property type="entry name" value="BolA/IbaG_stress_morph_reg"/>
</dbReference>
<dbReference type="SUPFAM" id="SSF82657">
    <property type="entry name" value="BolA-like"/>
    <property type="match status" value="1"/>
</dbReference>
<sequence>MVVLKDSRPEDRLKDRSVCPVPMSHAELEARLVAAFPDSEIVLTDMVGDNDHWKARIVSPAFKGLPRVRQHQLVNRALADVLGGTLHALALETAAPAE</sequence>
<protein>
    <submittedName>
        <fullName evidence="3">BolA family transcriptional regulator</fullName>
    </submittedName>
</protein>
<evidence type="ECO:0000256" key="2">
    <source>
        <dbReference type="RuleBase" id="RU003860"/>
    </source>
</evidence>
<dbReference type="InterPro" id="IPR036065">
    <property type="entry name" value="BolA-like_sf"/>
</dbReference>
<dbReference type="InterPro" id="IPR002634">
    <property type="entry name" value="BolA"/>
</dbReference>
<dbReference type="AlphaFoldDB" id="A0A290MKU7"/>
<dbReference type="Gene3D" id="3.30.300.90">
    <property type="entry name" value="BolA-like"/>
    <property type="match status" value="1"/>
</dbReference>
<comment type="similarity">
    <text evidence="1 2">Belongs to the BolA/IbaG family.</text>
</comment>
<reference evidence="4" key="1">
    <citation type="submission" date="2017-09" db="EMBL/GenBank/DDBJ databases">
        <title>Genome evolution observed in wild isolates of Caulobacter crescentus.</title>
        <authorList>
            <person name="Ely B."/>
            <person name="Wilson K."/>
            <person name="Scott D."/>
        </authorList>
    </citation>
    <scope>NUCLEOTIDE SEQUENCE [LARGE SCALE GENOMIC DNA]</scope>
    <source>
        <strain evidence="4">CB13b1a</strain>
    </source>
</reference>
<organism evidence="3 4">
    <name type="scientific">Caulobacter vibrioides</name>
    <name type="common">Caulobacter crescentus</name>
    <dbReference type="NCBI Taxonomy" id="155892"/>
    <lineage>
        <taxon>Bacteria</taxon>
        <taxon>Pseudomonadati</taxon>
        <taxon>Pseudomonadota</taxon>
        <taxon>Alphaproteobacteria</taxon>
        <taxon>Caulobacterales</taxon>
        <taxon>Caulobacteraceae</taxon>
        <taxon>Caulobacter</taxon>
    </lineage>
</organism>
<dbReference type="PANTHER" id="PTHR46229:SF2">
    <property type="entry name" value="BOLA-LIKE PROTEIN 1"/>
    <property type="match status" value="1"/>
</dbReference>
<name>A0A290MKU7_CAUVI</name>
<evidence type="ECO:0000256" key="1">
    <source>
        <dbReference type="ARBA" id="ARBA00005578"/>
    </source>
</evidence>